<dbReference type="AlphaFoldDB" id="A0A410P597"/>
<name>A0A410P597_VELA1</name>
<dbReference type="Pfam" id="PF09411">
    <property type="entry name" value="PagL"/>
    <property type="match status" value="1"/>
</dbReference>
<keyword evidence="3" id="KW-1185">Reference proteome</keyword>
<protein>
    <submittedName>
        <fullName evidence="2">Lipid A deacylase PagL</fullName>
    </submittedName>
</protein>
<organism evidence="2 3">
    <name type="scientific">Velamenicoccus archaeovorus</name>
    <dbReference type="NCBI Taxonomy" id="1930593"/>
    <lineage>
        <taxon>Bacteria</taxon>
        <taxon>Pseudomonadati</taxon>
        <taxon>Candidatus Omnitrophota</taxon>
        <taxon>Candidatus Velamenicoccus</taxon>
    </lineage>
</organism>
<evidence type="ECO:0000256" key="1">
    <source>
        <dbReference type="SAM" id="SignalP"/>
    </source>
</evidence>
<dbReference type="InterPro" id="IPR018550">
    <property type="entry name" value="Lipid-A_deacylase-rel"/>
</dbReference>
<dbReference type="EMBL" id="CP019384">
    <property type="protein sequence ID" value="QAT17356.1"/>
    <property type="molecule type" value="Genomic_DNA"/>
</dbReference>
<dbReference type="Gene3D" id="2.40.160.20">
    <property type="match status" value="1"/>
</dbReference>
<dbReference type="SUPFAM" id="SSF56925">
    <property type="entry name" value="OMPA-like"/>
    <property type="match status" value="1"/>
</dbReference>
<dbReference type="Proteomes" id="UP000287243">
    <property type="component" value="Chromosome"/>
</dbReference>
<gene>
    <name evidence="2" type="ORF">BU251_06260</name>
</gene>
<feature type="signal peptide" evidence="1">
    <location>
        <begin position="1"/>
        <end position="28"/>
    </location>
</feature>
<evidence type="ECO:0000313" key="2">
    <source>
        <dbReference type="EMBL" id="QAT17356.1"/>
    </source>
</evidence>
<dbReference type="PROSITE" id="PS51257">
    <property type="entry name" value="PROKAR_LIPOPROTEIN"/>
    <property type="match status" value="1"/>
</dbReference>
<accession>A0A410P597</accession>
<dbReference type="RefSeq" id="WP_128700177.1">
    <property type="nucleotide sequence ID" value="NZ_CP019384.1"/>
</dbReference>
<reference evidence="2 3" key="1">
    <citation type="submission" date="2017-01" db="EMBL/GenBank/DDBJ databases">
        <title>First insights into the biology of 'candidatus Vampirococcus archaeovorus'.</title>
        <authorList>
            <person name="Kizina J."/>
            <person name="Jordan S."/>
            <person name="Stueber K."/>
            <person name="Reinhardt R."/>
            <person name="Harder J."/>
        </authorList>
    </citation>
    <scope>NUCLEOTIDE SEQUENCE [LARGE SCALE GENOMIC DNA]</scope>
    <source>
        <strain evidence="2 3">LiM</strain>
    </source>
</reference>
<feature type="chain" id="PRO_5019241559" evidence="1">
    <location>
        <begin position="29"/>
        <end position="201"/>
    </location>
</feature>
<dbReference type="OrthoDB" id="9797122at2"/>
<evidence type="ECO:0000313" key="3">
    <source>
        <dbReference type="Proteomes" id="UP000287243"/>
    </source>
</evidence>
<keyword evidence="1" id="KW-0732">Signal</keyword>
<dbReference type="KEGG" id="vai:BU251_06260"/>
<sequence>MKKSARGFAVAGLIVLLALSCLVTPAFAERPQEGIGKWLQEIGFFTGYIQADLKNQDDEQAIPLGVRFGFDLKPFTKKFGFEPKGMLELIYEIFAGNIFQPENNAEMGAGFYLRYSYPLTKKLYPYIEGGTGLYYMTLHTYEQSTQFNFASAGGAGLTYFIKDNVAVNVGYRMRHVSNASIKEPNGGINANMYLVGMSWYF</sequence>
<dbReference type="InterPro" id="IPR011250">
    <property type="entry name" value="OMP/PagP_B-barrel"/>
</dbReference>
<proteinExistence type="predicted"/>